<evidence type="ECO:0000256" key="1">
    <source>
        <dbReference type="SAM" id="Phobius"/>
    </source>
</evidence>
<accession>A0A3B0THM9</accession>
<protein>
    <recommendedName>
        <fullName evidence="3">Riboflavin synthase subunit beta</fullName>
    </recommendedName>
</protein>
<evidence type="ECO:0008006" key="3">
    <source>
        <dbReference type="Google" id="ProtNLM"/>
    </source>
</evidence>
<organism evidence="2">
    <name type="scientific">hydrothermal vent metagenome</name>
    <dbReference type="NCBI Taxonomy" id="652676"/>
    <lineage>
        <taxon>unclassified sequences</taxon>
        <taxon>metagenomes</taxon>
        <taxon>ecological metagenomes</taxon>
    </lineage>
</organism>
<sequence>MGFLKKFIGLRKNKTFGYQPRFYDDKGEGSPFKIEYKFDQYRSTVGSNKGLKTKLRKAMEDTKREGDRNIKKRMAIIIAILIFIFLYIIDFDLSIFFS</sequence>
<reference evidence="2" key="1">
    <citation type="submission" date="2018-06" db="EMBL/GenBank/DDBJ databases">
        <authorList>
            <person name="Zhirakovskaya E."/>
        </authorList>
    </citation>
    <scope>NUCLEOTIDE SEQUENCE</scope>
</reference>
<dbReference type="EMBL" id="UOEL01000149">
    <property type="protein sequence ID" value="VAW18155.1"/>
    <property type="molecule type" value="Genomic_DNA"/>
</dbReference>
<feature type="transmembrane region" description="Helical" evidence="1">
    <location>
        <begin position="74"/>
        <end position="97"/>
    </location>
</feature>
<dbReference type="AlphaFoldDB" id="A0A3B0THM9"/>
<gene>
    <name evidence="2" type="ORF">MNBD_BACTEROID03-334</name>
</gene>
<keyword evidence="1" id="KW-1133">Transmembrane helix</keyword>
<proteinExistence type="predicted"/>
<evidence type="ECO:0000313" key="2">
    <source>
        <dbReference type="EMBL" id="VAW18155.1"/>
    </source>
</evidence>
<name>A0A3B0THM9_9ZZZZ</name>
<keyword evidence="1" id="KW-0472">Membrane</keyword>
<keyword evidence="1" id="KW-0812">Transmembrane</keyword>